<feature type="compositionally biased region" description="Low complexity" evidence="9">
    <location>
        <begin position="195"/>
        <end position="204"/>
    </location>
</feature>
<protein>
    <recommendedName>
        <fullName evidence="2">RING-type E3 ubiquitin transferase</fullName>
        <ecNumber evidence="2">2.3.2.27</ecNumber>
    </recommendedName>
</protein>
<dbReference type="Proteomes" id="UP000823749">
    <property type="component" value="Chromosome 1"/>
</dbReference>
<feature type="compositionally biased region" description="Polar residues" evidence="9">
    <location>
        <begin position="208"/>
        <end position="259"/>
    </location>
</feature>
<dbReference type="EMBL" id="JACTNZ010000001">
    <property type="protein sequence ID" value="KAG5566444.1"/>
    <property type="molecule type" value="Genomic_DNA"/>
</dbReference>
<dbReference type="AlphaFoldDB" id="A0AAV6LPY9"/>
<reference evidence="11" key="1">
    <citation type="submission" date="2020-08" db="EMBL/GenBank/DDBJ databases">
        <title>Plant Genome Project.</title>
        <authorList>
            <person name="Zhang R.-G."/>
        </authorList>
    </citation>
    <scope>NUCLEOTIDE SEQUENCE</scope>
    <source>
        <strain evidence="11">WSP0</strain>
        <tissue evidence="11">Leaf</tissue>
    </source>
</reference>
<evidence type="ECO:0000256" key="9">
    <source>
        <dbReference type="SAM" id="MobiDB-lite"/>
    </source>
</evidence>
<name>A0AAV6LPY9_9ERIC</name>
<dbReference type="EC" id="2.3.2.27" evidence="2"/>
<evidence type="ECO:0000256" key="8">
    <source>
        <dbReference type="PROSITE-ProRule" id="PRU00175"/>
    </source>
</evidence>
<dbReference type="InterPro" id="IPR001841">
    <property type="entry name" value="Znf_RING"/>
</dbReference>
<feature type="domain" description="RING-type" evidence="10">
    <location>
        <begin position="35"/>
        <end position="75"/>
    </location>
</feature>
<comment type="catalytic activity">
    <reaction evidence="1">
        <text>S-ubiquitinyl-[E2 ubiquitin-conjugating enzyme]-L-cysteine + [acceptor protein]-L-lysine = [E2 ubiquitin-conjugating enzyme]-L-cysteine + N(6)-ubiquitinyl-[acceptor protein]-L-lysine.</text>
        <dbReference type="EC" id="2.3.2.27"/>
    </reaction>
</comment>
<keyword evidence="7" id="KW-0862">Zinc</keyword>
<dbReference type="PANTHER" id="PTHR46463:SF78">
    <property type="entry name" value="RING-TYPE DOMAIN-CONTAINING PROTEIN"/>
    <property type="match status" value="1"/>
</dbReference>
<dbReference type="FunFam" id="3.30.40.10:FF:000746">
    <property type="entry name" value="E3 ubiquitin-protein ligase RHF2A"/>
    <property type="match status" value="1"/>
</dbReference>
<keyword evidence="4" id="KW-0479">Metal-binding</keyword>
<dbReference type="Gene3D" id="3.30.40.10">
    <property type="entry name" value="Zinc/RING finger domain, C3HC4 (zinc finger)"/>
    <property type="match status" value="1"/>
</dbReference>
<proteinExistence type="predicted"/>
<dbReference type="SMART" id="SM00184">
    <property type="entry name" value="RING"/>
    <property type="match status" value="1"/>
</dbReference>
<gene>
    <name evidence="11" type="ORF">RHGRI_002123</name>
</gene>
<feature type="region of interest" description="Disordered" evidence="9">
    <location>
        <begin position="337"/>
        <end position="371"/>
    </location>
</feature>
<dbReference type="GO" id="GO:0008270">
    <property type="term" value="F:zinc ion binding"/>
    <property type="evidence" value="ECO:0007669"/>
    <property type="project" value="UniProtKB-KW"/>
</dbReference>
<sequence length="401" mass="43308">MEVEKMEEGVKSGNHLTSAAAFVEGGIQEACDDACSICLEAFCESEPSTVTCCKHEFHLQCILEWCQRSSQCPMCWQPISLKDPSSQELLDAIEQEKSFRANARRNTTIFHHPTLGNFELQHLPVGGTDAELEERIIQHLAAAAAMGRTRHIARREGQRNRSSAQGRPHYLVFSTHPNGPPVASVSSSPTQSIESDSASSAAVAEPTSLITVGEDSTQIVPPRSSQADQIYASASRSSVLASNHHGTSSHNQSPTQSPTDSHDRAGPSEFQSISESLKSRFNAMSMRYKESITKSTRGWKEKLFSRNTNMTDIGSEVKGEGNSGISTVSGMMERLETRDNSRTNTDSGSSSSQEANTADESTSLHDVSVPDPVNQQILVTDCNNVVNEGTQTSCATGSAAN</sequence>
<dbReference type="Pfam" id="PF13639">
    <property type="entry name" value="zf-RING_2"/>
    <property type="match status" value="1"/>
</dbReference>
<evidence type="ECO:0000256" key="7">
    <source>
        <dbReference type="ARBA" id="ARBA00022833"/>
    </source>
</evidence>
<feature type="compositionally biased region" description="Low complexity" evidence="9">
    <location>
        <begin position="342"/>
        <end position="352"/>
    </location>
</feature>
<keyword evidence="12" id="KW-1185">Reference proteome</keyword>
<dbReference type="SUPFAM" id="SSF57850">
    <property type="entry name" value="RING/U-box"/>
    <property type="match status" value="1"/>
</dbReference>
<accession>A0AAV6LPY9</accession>
<dbReference type="EMBL" id="JACTNZ010000001">
    <property type="protein sequence ID" value="KAG5566441.1"/>
    <property type="molecule type" value="Genomic_DNA"/>
</dbReference>
<organism evidence="11 12">
    <name type="scientific">Rhododendron griersonianum</name>
    <dbReference type="NCBI Taxonomy" id="479676"/>
    <lineage>
        <taxon>Eukaryota</taxon>
        <taxon>Viridiplantae</taxon>
        <taxon>Streptophyta</taxon>
        <taxon>Embryophyta</taxon>
        <taxon>Tracheophyta</taxon>
        <taxon>Spermatophyta</taxon>
        <taxon>Magnoliopsida</taxon>
        <taxon>eudicotyledons</taxon>
        <taxon>Gunneridae</taxon>
        <taxon>Pentapetalae</taxon>
        <taxon>asterids</taxon>
        <taxon>Ericales</taxon>
        <taxon>Ericaceae</taxon>
        <taxon>Ericoideae</taxon>
        <taxon>Rhodoreae</taxon>
        <taxon>Rhododendron</taxon>
    </lineage>
</organism>
<evidence type="ECO:0000313" key="12">
    <source>
        <dbReference type="Proteomes" id="UP000823749"/>
    </source>
</evidence>
<keyword evidence="5 8" id="KW-0863">Zinc-finger</keyword>
<evidence type="ECO:0000256" key="1">
    <source>
        <dbReference type="ARBA" id="ARBA00000900"/>
    </source>
</evidence>
<dbReference type="InterPro" id="IPR013083">
    <property type="entry name" value="Znf_RING/FYVE/PHD"/>
</dbReference>
<feature type="compositionally biased region" description="Polar residues" evidence="9">
    <location>
        <begin position="184"/>
        <end position="194"/>
    </location>
</feature>
<dbReference type="PROSITE" id="PS50089">
    <property type="entry name" value="ZF_RING_2"/>
    <property type="match status" value="1"/>
</dbReference>
<dbReference type="PANTHER" id="PTHR46463">
    <property type="entry name" value="ZINC FINGER, RING/FYVE/PHD-TYPE"/>
    <property type="match status" value="1"/>
</dbReference>
<feature type="compositionally biased region" description="Polar residues" evidence="9">
    <location>
        <begin position="353"/>
        <end position="365"/>
    </location>
</feature>
<evidence type="ECO:0000256" key="2">
    <source>
        <dbReference type="ARBA" id="ARBA00012483"/>
    </source>
</evidence>
<dbReference type="GO" id="GO:0061630">
    <property type="term" value="F:ubiquitin protein ligase activity"/>
    <property type="evidence" value="ECO:0007669"/>
    <property type="project" value="UniProtKB-EC"/>
</dbReference>
<keyword evidence="6" id="KW-0833">Ubl conjugation pathway</keyword>
<evidence type="ECO:0000256" key="3">
    <source>
        <dbReference type="ARBA" id="ARBA00022679"/>
    </source>
</evidence>
<evidence type="ECO:0000256" key="6">
    <source>
        <dbReference type="ARBA" id="ARBA00022786"/>
    </source>
</evidence>
<feature type="region of interest" description="Disordered" evidence="9">
    <location>
        <begin position="148"/>
        <end position="271"/>
    </location>
</feature>
<keyword evidence="3" id="KW-0808">Transferase</keyword>
<evidence type="ECO:0000259" key="10">
    <source>
        <dbReference type="PROSITE" id="PS50089"/>
    </source>
</evidence>
<evidence type="ECO:0000313" key="11">
    <source>
        <dbReference type="EMBL" id="KAG5566444.1"/>
    </source>
</evidence>
<evidence type="ECO:0000256" key="5">
    <source>
        <dbReference type="ARBA" id="ARBA00022771"/>
    </source>
</evidence>
<evidence type="ECO:0000256" key="4">
    <source>
        <dbReference type="ARBA" id="ARBA00022723"/>
    </source>
</evidence>
<comment type="caution">
    <text evidence="11">The sequence shown here is derived from an EMBL/GenBank/DDBJ whole genome shotgun (WGS) entry which is preliminary data.</text>
</comment>